<sequence>MGLQPPPPPSISPRQMNMMRIVASMAWSDGNLETNEVELMLNRFSSLFASDQQQQQQLQEELHAYLMQNIPLHELTPKLKTEAERELVLRLGYEVISASVRSPGEAAINNQEADAYQQLVKLLDLPPAIVKQVEAEAEADLQNEMNLIDRLTDELKQFLQS</sequence>
<feature type="coiled-coil region" evidence="1">
    <location>
        <begin position="134"/>
        <end position="161"/>
    </location>
</feature>
<dbReference type="Proteomes" id="UP001600165">
    <property type="component" value="Unassembled WGS sequence"/>
</dbReference>
<evidence type="ECO:0000256" key="1">
    <source>
        <dbReference type="SAM" id="Coils"/>
    </source>
</evidence>
<protein>
    <submittedName>
        <fullName evidence="2">TerB family tellurite resistance protein</fullName>
    </submittedName>
</protein>
<comment type="caution">
    <text evidence="2">The sequence shown here is derived from an EMBL/GenBank/DDBJ whole genome shotgun (WGS) entry which is preliminary data.</text>
</comment>
<keyword evidence="3" id="KW-1185">Reference proteome</keyword>
<evidence type="ECO:0000313" key="2">
    <source>
        <dbReference type="EMBL" id="MFE4106927.1"/>
    </source>
</evidence>
<dbReference type="RefSeq" id="WP_377965154.1">
    <property type="nucleotide sequence ID" value="NZ_JBHZOL010000075.1"/>
</dbReference>
<name>A0ABW6IGX6_9CYAN</name>
<dbReference type="CDD" id="cd07177">
    <property type="entry name" value="terB_like"/>
    <property type="match status" value="1"/>
</dbReference>
<evidence type="ECO:0000313" key="3">
    <source>
        <dbReference type="Proteomes" id="UP001600165"/>
    </source>
</evidence>
<dbReference type="Gene3D" id="1.10.3680.10">
    <property type="entry name" value="TerB-like"/>
    <property type="match status" value="1"/>
</dbReference>
<gene>
    <name evidence="2" type="ORF">ACFVKH_11600</name>
</gene>
<dbReference type="InterPro" id="IPR029024">
    <property type="entry name" value="TerB-like"/>
</dbReference>
<proteinExistence type="predicted"/>
<keyword evidence="1" id="KW-0175">Coiled coil</keyword>
<dbReference type="SUPFAM" id="SSF158682">
    <property type="entry name" value="TerB-like"/>
    <property type="match status" value="1"/>
</dbReference>
<dbReference type="EMBL" id="JBHZOL010000075">
    <property type="protein sequence ID" value="MFE4106927.1"/>
    <property type="molecule type" value="Genomic_DNA"/>
</dbReference>
<reference evidence="2 3" key="1">
    <citation type="submission" date="2024-10" db="EMBL/GenBank/DDBJ databases">
        <authorList>
            <person name="Ratan Roy A."/>
            <person name="Morales Sandoval P.H."/>
            <person name="De Los Santos Villalobos S."/>
            <person name="Chakraborty S."/>
            <person name="Mukherjee J."/>
        </authorList>
    </citation>
    <scope>NUCLEOTIDE SEQUENCE [LARGE SCALE GENOMIC DNA]</scope>
    <source>
        <strain evidence="2 3">S1</strain>
    </source>
</reference>
<organism evidence="2 3">
    <name type="scientific">Almyronema epifaneia S1</name>
    <dbReference type="NCBI Taxonomy" id="2991925"/>
    <lineage>
        <taxon>Bacteria</taxon>
        <taxon>Bacillati</taxon>
        <taxon>Cyanobacteriota</taxon>
        <taxon>Cyanophyceae</taxon>
        <taxon>Nodosilineales</taxon>
        <taxon>Nodosilineaceae</taxon>
        <taxon>Almyronema</taxon>
        <taxon>Almyronema epifaneia</taxon>
    </lineage>
</organism>
<accession>A0ABW6IGX6</accession>